<reference evidence="2" key="1">
    <citation type="submission" date="2020-02" db="EMBL/GenBank/DDBJ databases">
        <authorList>
            <person name="Meier V. D."/>
        </authorList>
    </citation>
    <scope>NUCLEOTIDE SEQUENCE</scope>
    <source>
        <strain evidence="2">AVDCRST_MAG49</strain>
    </source>
</reference>
<evidence type="ECO:0000313" key="2">
    <source>
        <dbReference type="EMBL" id="CAA9543829.1"/>
    </source>
</evidence>
<sequence length="158" mass="16462">MDAVVASGGRRGQGDERVTMGEAPVARDDETVRAGEDQGFGARFGAAAIAAGFGVEEQRVHNALQGEFGLGPDGTVDSKQAQQLAEALLGDQPLAAQEAALMQLGAFTPRRDDDWGMGDTAPGEESDRLSSSPDHPEDVTPSVRSSHDPSYTPNSPKG</sequence>
<dbReference type="EMBL" id="CADCWG010000068">
    <property type="protein sequence ID" value="CAA9543829.1"/>
    <property type="molecule type" value="Genomic_DNA"/>
</dbReference>
<gene>
    <name evidence="2" type="ORF">AVDCRST_MAG49-1235</name>
</gene>
<dbReference type="AlphaFoldDB" id="A0A6J4U9A7"/>
<protein>
    <submittedName>
        <fullName evidence="2">Uncharacterized protein</fullName>
    </submittedName>
</protein>
<feature type="compositionally biased region" description="Basic and acidic residues" evidence="1">
    <location>
        <begin position="12"/>
        <end position="34"/>
    </location>
</feature>
<evidence type="ECO:0000256" key="1">
    <source>
        <dbReference type="SAM" id="MobiDB-lite"/>
    </source>
</evidence>
<organism evidence="2">
    <name type="scientific">uncultured Thermomicrobiales bacterium</name>
    <dbReference type="NCBI Taxonomy" id="1645740"/>
    <lineage>
        <taxon>Bacteria</taxon>
        <taxon>Pseudomonadati</taxon>
        <taxon>Thermomicrobiota</taxon>
        <taxon>Thermomicrobia</taxon>
        <taxon>Thermomicrobiales</taxon>
        <taxon>environmental samples</taxon>
    </lineage>
</organism>
<accession>A0A6J4U9A7</accession>
<feature type="compositionally biased region" description="Polar residues" evidence="1">
    <location>
        <begin position="142"/>
        <end position="158"/>
    </location>
</feature>
<feature type="region of interest" description="Disordered" evidence="1">
    <location>
        <begin position="1"/>
        <end position="34"/>
    </location>
</feature>
<name>A0A6J4U9A7_9BACT</name>
<feature type="region of interest" description="Disordered" evidence="1">
    <location>
        <begin position="105"/>
        <end position="158"/>
    </location>
</feature>
<proteinExistence type="predicted"/>